<dbReference type="GO" id="GO:0045132">
    <property type="term" value="P:meiotic chromosome segregation"/>
    <property type="evidence" value="ECO:0007669"/>
    <property type="project" value="InterPro"/>
</dbReference>
<feature type="compositionally biased region" description="Polar residues" evidence="3">
    <location>
        <begin position="156"/>
        <end position="169"/>
    </location>
</feature>
<evidence type="ECO:0000256" key="2">
    <source>
        <dbReference type="ARBA" id="ARBA00022829"/>
    </source>
</evidence>
<feature type="compositionally biased region" description="Polar residues" evidence="3">
    <location>
        <begin position="105"/>
        <end position="117"/>
    </location>
</feature>
<reference evidence="5" key="2">
    <citation type="journal article" name="Front. Microbiol.">
        <title>Degradative Capacity of Two Strains of Rhodonia placenta: From Phenotype to Genotype.</title>
        <authorList>
            <person name="Kolle M."/>
            <person name="Horta M.A.C."/>
            <person name="Nowrousian M."/>
            <person name="Ohm R.A."/>
            <person name="Benz J.P."/>
            <person name="Pilgard A."/>
        </authorList>
    </citation>
    <scope>NUCLEOTIDE SEQUENCE</scope>
    <source>
        <strain evidence="5">FPRL280</strain>
    </source>
</reference>
<dbReference type="Proteomes" id="UP000639403">
    <property type="component" value="Unassembled WGS sequence"/>
</dbReference>
<feature type="compositionally biased region" description="Acidic residues" evidence="3">
    <location>
        <begin position="35"/>
        <end position="52"/>
    </location>
</feature>
<feature type="compositionally biased region" description="Basic and acidic residues" evidence="3">
    <location>
        <begin position="69"/>
        <end position="89"/>
    </location>
</feature>
<proteinExistence type="inferred from homology"/>
<accession>A0A8H7U1W0</accession>
<dbReference type="Pfam" id="PF07557">
    <property type="entry name" value="Shugoshin_C"/>
    <property type="match status" value="1"/>
</dbReference>
<feature type="compositionally biased region" description="Basic and acidic residues" evidence="3">
    <location>
        <begin position="237"/>
        <end position="248"/>
    </location>
</feature>
<evidence type="ECO:0000256" key="1">
    <source>
        <dbReference type="ARBA" id="ARBA00010845"/>
    </source>
</evidence>
<name>A0A8H7U1W0_9APHY</name>
<feature type="region of interest" description="Disordered" evidence="3">
    <location>
        <begin position="1"/>
        <end position="138"/>
    </location>
</feature>
<protein>
    <recommendedName>
        <fullName evidence="4">Shugoshin C-terminal domain-containing protein</fullName>
    </recommendedName>
</protein>
<keyword evidence="2" id="KW-0159">Chromosome partition</keyword>
<comment type="caution">
    <text evidence="5">The sequence shown here is derived from an EMBL/GenBank/DDBJ whole genome shotgun (WGS) entry which is preliminary data.</text>
</comment>
<dbReference type="InterPro" id="IPR011515">
    <property type="entry name" value="Shugoshin_C"/>
</dbReference>
<evidence type="ECO:0000313" key="5">
    <source>
        <dbReference type="EMBL" id="KAF9814351.1"/>
    </source>
</evidence>
<sequence length="332" mass="36131">MSITTVIPSGISTEVIHPRPPSPAFGSPLRREAGLAEEEEEAIVENGEEQEVEVILQSAARRERKERRRERESASSDRTRERKRPRDLDEPPPLVGGSKFKLKDVTNSQVSHPTSSLADADADLQRQHTPDDDVPLALGSSRASSSLIAARNFLSTPAPKSSSSLQQTHLLTPRSSSPLPQPPAPVPEAEPTGGRERRTRKSVNYAEPKLNTKMRKPDPPPSVTATKRSSITSSDSDPSRRASPETEASHPPSGHDAGTTSQSATGMKRKKSRVHVLPDDEEESEGTQADAEYGGRTGTGWISAEGRRRSVHSGSSLRRLEGDDFRRHSMAV</sequence>
<feature type="compositionally biased region" description="Polar residues" evidence="3">
    <location>
        <begin position="1"/>
        <end position="12"/>
    </location>
</feature>
<evidence type="ECO:0000259" key="4">
    <source>
        <dbReference type="Pfam" id="PF07557"/>
    </source>
</evidence>
<feature type="domain" description="Shugoshin C-terminal" evidence="4">
    <location>
        <begin position="194"/>
        <end position="216"/>
    </location>
</feature>
<dbReference type="GO" id="GO:0005634">
    <property type="term" value="C:nucleus"/>
    <property type="evidence" value="ECO:0007669"/>
    <property type="project" value="InterPro"/>
</dbReference>
<dbReference type="EMBL" id="JADOXO010000088">
    <property type="protein sequence ID" value="KAF9814351.1"/>
    <property type="molecule type" value="Genomic_DNA"/>
</dbReference>
<reference evidence="5" key="1">
    <citation type="submission" date="2020-11" db="EMBL/GenBank/DDBJ databases">
        <authorList>
            <person name="Koelle M."/>
            <person name="Horta M.A.C."/>
            <person name="Nowrousian M."/>
            <person name="Ohm R.A."/>
            <person name="Benz P."/>
            <person name="Pilgard A."/>
        </authorList>
    </citation>
    <scope>NUCLEOTIDE SEQUENCE</scope>
    <source>
        <strain evidence="5">FPRL280</strain>
    </source>
</reference>
<gene>
    <name evidence="5" type="ORF">IEO21_05146</name>
</gene>
<comment type="similarity">
    <text evidence="1">Belongs to the shugoshin family.</text>
</comment>
<feature type="region of interest" description="Disordered" evidence="3">
    <location>
        <begin position="156"/>
        <end position="332"/>
    </location>
</feature>
<feature type="compositionally biased region" description="Basic and acidic residues" evidence="3">
    <location>
        <begin position="318"/>
        <end position="332"/>
    </location>
</feature>
<organism evidence="5 6">
    <name type="scientific">Rhodonia placenta</name>
    <dbReference type="NCBI Taxonomy" id="104341"/>
    <lineage>
        <taxon>Eukaryota</taxon>
        <taxon>Fungi</taxon>
        <taxon>Dikarya</taxon>
        <taxon>Basidiomycota</taxon>
        <taxon>Agaricomycotina</taxon>
        <taxon>Agaricomycetes</taxon>
        <taxon>Polyporales</taxon>
        <taxon>Adustoporiaceae</taxon>
        <taxon>Rhodonia</taxon>
    </lineage>
</organism>
<dbReference type="AlphaFoldDB" id="A0A8H7U1W0"/>
<evidence type="ECO:0000256" key="3">
    <source>
        <dbReference type="SAM" id="MobiDB-lite"/>
    </source>
</evidence>
<dbReference type="GO" id="GO:0000775">
    <property type="term" value="C:chromosome, centromeric region"/>
    <property type="evidence" value="ECO:0007669"/>
    <property type="project" value="InterPro"/>
</dbReference>
<evidence type="ECO:0000313" key="6">
    <source>
        <dbReference type="Proteomes" id="UP000639403"/>
    </source>
</evidence>
<feature type="compositionally biased region" description="Pro residues" evidence="3">
    <location>
        <begin position="179"/>
        <end position="188"/>
    </location>
</feature>